<protein>
    <submittedName>
        <fullName evidence="1">DUF2877 domain-containing protein</fullName>
    </submittedName>
</protein>
<organism evidence="1 2">
    <name type="scientific">Oceanobacillus locisalsi</name>
    <dbReference type="NCBI Taxonomy" id="546107"/>
    <lineage>
        <taxon>Bacteria</taxon>
        <taxon>Bacillati</taxon>
        <taxon>Bacillota</taxon>
        <taxon>Bacilli</taxon>
        <taxon>Bacillales</taxon>
        <taxon>Bacillaceae</taxon>
        <taxon>Oceanobacillus</taxon>
    </lineage>
</organism>
<dbReference type="Proteomes" id="UP001597041">
    <property type="component" value="Unassembled WGS sequence"/>
</dbReference>
<evidence type="ECO:0000313" key="1">
    <source>
        <dbReference type="EMBL" id="MFD1065052.1"/>
    </source>
</evidence>
<dbReference type="RefSeq" id="WP_379590592.1">
    <property type="nucleotide sequence ID" value="NZ_JBHTKK010000002.1"/>
</dbReference>
<reference evidence="2" key="1">
    <citation type="journal article" date="2019" name="Int. J. Syst. Evol. Microbiol.">
        <title>The Global Catalogue of Microorganisms (GCM) 10K type strain sequencing project: providing services to taxonomists for standard genome sequencing and annotation.</title>
        <authorList>
            <consortium name="The Broad Institute Genomics Platform"/>
            <consortium name="The Broad Institute Genome Sequencing Center for Infectious Disease"/>
            <person name="Wu L."/>
            <person name="Ma J."/>
        </authorList>
    </citation>
    <scope>NUCLEOTIDE SEQUENCE [LARGE SCALE GENOMIC DNA]</scope>
    <source>
        <strain evidence="2">CCUG 56608</strain>
    </source>
</reference>
<dbReference type="EMBL" id="JBHTKK010000002">
    <property type="protein sequence ID" value="MFD1065052.1"/>
    <property type="molecule type" value="Genomic_DNA"/>
</dbReference>
<name>A0ABW3NBL5_9BACI</name>
<dbReference type="InterPro" id="IPR021530">
    <property type="entry name" value="AllH-like"/>
</dbReference>
<accession>A0ABW3NBL5</accession>
<comment type="caution">
    <text evidence="1">The sequence shown here is derived from an EMBL/GenBank/DDBJ whole genome shotgun (WGS) entry which is preliminary data.</text>
</comment>
<sequence>MMIEASAIGSIALQLLIEGKKFTVHSIFEKGLNIVDDNGELIFLGTNENGTFPFGILLNPQTKQTVKASIEIGDTFIVHNKHLSHNRFDITFHHTKVLPLHTDFESANINKLKENMQQISFESYENTDFELKYASALIQKLKDSSEKLEDDFRYFIGRGQGLTPTGDDILVGILYGHFINPFIAPNHLETLEKLLKEPLTTIVSQRFLTCAIEGLFSSKITNLQYDASLESLNSLIEVGSSSGKDTLYGICMALNKE</sequence>
<dbReference type="Pfam" id="PF11392">
    <property type="entry name" value="AllH"/>
    <property type="match status" value="1"/>
</dbReference>
<proteinExistence type="predicted"/>
<evidence type="ECO:0000313" key="2">
    <source>
        <dbReference type="Proteomes" id="UP001597041"/>
    </source>
</evidence>
<keyword evidence="2" id="KW-1185">Reference proteome</keyword>
<gene>
    <name evidence="1" type="ORF">ACFQ19_03345</name>
</gene>